<sequence length="96" mass="10053">MPSAEQPLRVAEFQSLFAGAAESVDRIDDRHARITLRGGPGLEEAVRDLAARESGCCAFFGFTVTAAGLDIVTLDVEVPASHADVLDGLARLAEAA</sequence>
<accession>A0ABQ4C7Y7</accession>
<keyword evidence="2" id="KW-1185">Reference proteome</keyword>
<gene>
    <name evidence="1" type="ORF">Air01nite_49890</name>
</gene>
<evidence type="ECO:0000313" key="1">
    <source>
        <dbReference type="EMBL" id="GIF58894.1"/>
    </source>
</evidence>
<name>A0ABQ4C7Y7_9ACTN</name>
<proteinExistence type="predicted"/>
<dbReference type="Proteomes" id="UP000624325">
    <property type="component" value="Unassembled WGS sequence"/>
</dbReference>
<dbReference type="EMBL" id="BONC01000038">
    <property type="protein sequence ID" value="GIF58894.1"/>
    <property type="molecule type" value="Genomic_DNA"/>
</dbReference>
<organism evidence="1 2">
    <name type="scientific">Asanoa iriomotensis</name>
    <dbReference type="NCBI Taxonomy" id="234613"/>
    <lineage>
        <taxon>Bacteria</taxon>
        <taxon>Bacillati</taxon>
        <taxon>Actinomycetota</taxon>
        <taxon>Actinomycetes</taxon>
        <taxon>Micromonosporales</taxon>
        <taxon>Micromonosporaceae</taxon>
        <taxon>Asanoa</taxon>
    </lineage>
</organism>
<evidence type="ECO:0000313" key="2">
    <source>
        <dbReference type="Proteomes" id="UP000624325"/>
    </source>
</evidence>
<protein>
    <submittedName>
        <fullName evidence="1">Uncharacterized protein</fullName>
    </submittedName>
</protein>
<reference evidence="1 2" key="1">
    <citation type="submission" date="2021-01" db="EMBL/GenBank/DDBJ databases">
        <title>Whole genome shotgun sequence of Asanoa iriomotensis NBRC 100142.</title>
        <authorList>
            <person name="Komaki H."/>
            <person name="Tamura T."/>
        </authorList>
    </citation>
    <scope>NUCLEOTIDE SEQUENCE [LARGE SCALE GENOMIC DNA]</scope>
    <source>
        <strain evidence="1 2">NBRC 100142</strain>
    </source>
</reference>
<comment type="caution">
    <text evidence="1">The sequence shown here is derived from an EMBL/GenBank/DDBJ whole genome shotgun (WGS) entry which is preliminary data.</text>
</comment>